<gene>
    <name evidence="1" type="ORF">S01H4_57078</name>
</gene>
<dbReference type="AlphaFoldDB" id="X1EB73"/>
<sequence length="142" mass="16601">MIRSEGDMKIIFATGLWGEPIKLVLTDELLVEAHKALSTMSNLPWRGFLYLNVPCKQLPYEDDSMFHDMKTRTEVNLEVSKIGVVLCYSGWESMEYILDNPNEDIFSIPDVYVTESFKDRLNGWIHKLTDDEKRLITIWRLK</sequence>
<proteinExistence type="predicted"/>
<protein>
    <submittedName>
        <fullName evidence="1">Uncharacterized protein</fullName>
    </submittedName>
</protein>
<name>X1EB73_9ZZZZ</name>
<reference evidence="1" key="1">
    <citation type="journal article" date="2014" name="Front. Microbiol.">
        <title>High frequency of phylogenetically diverse reductive dehalogenase-homologous genes in deep subseafloor sedimentary metagenomes.</title>
        <authorList>
            <person name="Kawai M."/>
            <person name="Futagami T."/>
            <person name="Toyoda A."/>
            <person name="Takaki Y."/>
            <person name="Nishi S."/>
            <person name="Hori S."/>
            <person name="Arai W."/>
            <person name="Tsubouchi T."/>
            <person name="Morono Y."/>
            <person name="Uchiyama I."/>
            <person name="Ito T."/>
            <person name="Fujiyama A."/>
            <person name="Inagaki F."/>
            <person name="Takami H."/>
        </authorList>
    </citation>
    <scope>NUCLEOTIDE SEQUENCE</scope>
    <source>
        <strain evidence="1">Expedition CK06-06</strain>
    </source>
</reference>
<organism evidence="1">
    <name type="scientific">marine sediment metagenome</name>
    <dbReference type="NCBI Taxonomy" id="412755"/>
    <lineage>
        <taxon>unclassified sequences</taxon>
        <taxon>metagenomes</taxon>
        <taxon>ecological metagenomes</taxon>
    </lineage>
</organism>
<evidence type="ECO:0000313" key="1">
    <source>
        <dbReference type="EMBL" id="GAH17610.1"/>
    </source>
</evidence>
<comment type="caution">
    <text evidence="1">The sequence shown here is derived from an EMBL/GenBank/DDBJ whole genome shotgun (WGS) entry which is preliminary data.</text>
</comment>
<accession>X1EB73</accession>
<dbReference type="EMBL" id="BART01033160">
    <property type="protein sequence ID" value="GAH17610.1"/>
    <property type="molecule type" value="Genomic_DNA"/>
</dbReference>